<evidence type="ECO:0000256" key="1">
    <source>
        <dbReference type="SAM" id="MobiDB-lite"/>
    </source>
</evidence>
<dbReference type="PROSITE" id="PS51257">
    <property type="entry name" value="PROKAR_LIPOPROTEIN"/>
    <property type="match status" value="1"/>
</dbReference>
<feature type="chain" id="PRO_5020239778" description="Lipoprotein" evidence="2">
    <location>
        <begin position="24"/>
        <end position="49"/>
    </location>
</feature>
<evidence type="ECO:0000313" key="4">
    <source>
        <dbReference type="Proteomes" id="UP000295807"/>
    </source>
</evidence>
<dbReference type="EMBL" id="SMAD01000002">
    <property type="protein sequence ID" value="TCS88858.1"/>
    <property type="molecule type" value="Genomic_DNA"/>
</dbReference>
<evidence type="ECO:0000313" key="3">
    <source>
        <dbReference type="EMBL" id="TCS88858.1"/>
    </source>
</evidence>
<organism evidence="3 4">
    <name type="scientific">Anseongella ginsenosidimutans</name>
    <dbReference type="NCBI Taxonomy" id="496056"/>
    <lineage>
        <taxon>Bacteria</taxon>
        <taxon>Pseudomonadati</taxon>
        <taxon>Bacteroidota</taxon>
        <taxon>Sphingobacteriia</taxon>
        <taxon>Sphingobacteriales</taxon>
        <taxon>Sphingobacteriaceae</taxon>
        <taxon>Anseongella</taxon>
    </lineage>
</organism>
<feature type="signal peptide" evidence="2">
    <location>
        <begin position="1"/>
        <end position="23"/>
    </location>
</feature>
<sequence>MKKRTKFMLLFSCALFCSQFFFSCNPPREPDPGDTARQQQEEGLRIFRK</sequence>
<feature type="compositionally biased region" description="Basic and acidic residues" evidence="1">
    <location>
        <begin position="39"/>
        <end position="49"/>
    </location>
</feature>
<evidence type="ECO:0008006" key="5">
    <source>
        <dbReference type="Google" id="ProtNLM"/>
    </source>
</evidence>
<keyword evidence="2" id="KW-0732">Signal</keyword>
<evidence type="ECO:0000256" key="2">
    <source>
        <dbReference type="SAM" id="SignalP"/>
    </source>
</evidence>
<dbReference type="AlphaFoldDB" id="A0A4R3KUQ3"/>
<proteinExistence type="predicted"/>
<feature type="region of interest" description="Disordered" evidence="1">
    <location>
        <begin position="28"/>
        <end position="49"/>
    </location>
</feature>
<name>A0A4R3KUQ3_9SPHI</name>
<reference evidence="3 4" key="1">
    <citation type="submission" date="2019-03" db="EMBL/GenBank/DDBJ databases">
        <title>Genomic Encyclopedia of Type Strains, Phase IV (KMG-IV): sequencing the most valuable type-strain genomes for metagenomic binning, comparative biology and taxonomic classification.</title>
        <authorList>
            <person name="Goeker M."/>
        </authorList>
    </citation>
    <scope>NUCLEOTIDE SEQUENCE [LARGE SCALE GENOMIC DNA]</scope>
    <source>
        <strain evidence="3 4">DSM 21100</strain>
    </source>
</reference>
<protein>
    <recommendedName>
        <fullName evidence="5">Lipoprotein</fullName>
    </recommendedName>
</protein>
<gene>
    <name evidence="3" type="ORF">EDD80_10248</name>
</gene>
<accession>A0A4R3KUQ3</accession>
<dbReference type="Proteomes" id="UP000295807">
    <property type="component" value="Unassembled WGS sequence"/>
</dbReference>
<keyword evidence="4" id="KW-1185">Reference proteome</keyword>
<comment type="caution">
    <text evidence="3">The sequence shown here is derived from an EMBL/GenBank/DDBJ whole genome shotgun (WGS) entry which is preliminary data.</text>
</comment>